<keyword evidence="2" id="KW-1185">Reference proteome</keyword>
<dbReference type="PANTHER" id="PTHR19297">
    <property type="entry name" value="GLYCOSYLTRANSFERASE 14 FAMILY MEMBER"/>
    <property type="match status" value="1"/>
</dbReference>
<reference evidence="1 2" key="1">
    <citation type="submission" date="2021-06" db="EMBL/GenBank/DDBJ databases">
        <authorList>
            <person name="Palmer J.M."/>
        </authorList>
    </citation>
    <scope>NUCLEOTIDE SEQUENCE [LARGE SCALE GENOMIC DNA]</scope>
    <source>
        <strain evidence="2">if_2019</strain>
        <tissue evidence="1">Muscle</tissue>
    </source>
</reference>
<gene>
    <name evidence="1" type="ORF">ILYODFUR_037857</name>
</gene>
<feature type="non-terminal residue" evidence="1">
    <location>
        <position position="134"/>
    </location>
</feature>
<protein>
    <submittedName>
        <fullName evidence="1">Uncharacterized protein</fullName>
    </submittedName>
</protein>
<name>A0ABV0VLZ4_9TELE</name>
<evidence type="ECO:0000313" key="2">
    <source>
        <dbReference type="Proteomes" id="UP001482620"/>
    </source>
</evidence>
<dbReference type="PANTHER" id="PTHR19297:SF96">
    <property type="entry name" value="BETA-1,3-GALACTOSYL-O-GLYCOSYL-GLYCOPROTEIN BETA-1,6-N-ACETYLGLUCOSAMINYLTRANSFERASE"/>
    <property type="match status" value="1"/>
</dbReference>
<dbReference type="EMBL" id="JAHRIQ010113008">
    <property type="protein sequence ID" value="MEQ2257742.1"/>
    <property type="molecule type" value="Genomic_DNA"/>
</dbReference>
<proteinExistence type="predicted"/>
<comment type="caution">
    <text evidence="1">The sequence shown here is derived from an EMBL/GenBank/DDBJ whole genome shotgun (WGS) entry which is preliminary data.</text>
</comment>
<sequence>MRLRKKSWRHLLLVLTVALGSLWMVFLVLQLDTSWPLDPIHSQSWLEYKDYDFGPERVCNCSAIQQGDQEALQEAKILTITKHFRKTIQIPDEYYISQTQDCRQFKSKRKYITFPLSKEEEDFALAYSIVVHHK</sequence>
<organism evidence="1 2">
    <name type="scientific">Ilyodon furcidens</name>
    <name type="common">goldbreast splitfin</name>
    <dbReference type="NCBI Taxonomy" id="33524"/>
    <lineage>
        <taxon>Eukaryota</taxon>
        <taxon>Metazoa</taxon>
        <taxon>Chordata</taxon>
        <taxon>Craniata</taxon>
        <taxon>Vertebrata</taxon>
        <taxon>Euteleostomi</taxon>
        <taxon>Actinopterygii</taxon>
        <taxon>Neopterygii</taxon>
        <taxon>Teleostei</taxon>
        <taxon>Neoteleostei</taxon>
        <taxon>Acanthomorphata</taxon>
        <taxon>Ovalentaria</taxon>
        <taxon>Atherinomorphae</taxon>
        <taxon>Cyprinodontiformes</taxon>
        <taxon>Goodeidae</taxon>
        <taxon>Ilyodon</taxon>
    </lineage>
</organism>
<accession>A0ABV0VLZ4</accession>
<dbReference type="Proteomes" id="UP001482620">
    <property type="component" value="Unassembled WGS sequence"/>
</dbReference>
<evidence type="ECO:0000313" key="1">
    <source>
        <dbReference type="EMBL" id="MEQ2257742.1"/>
    </source>
</evidence>